<dbReference type="Pfam" id="PF00581">
    <property type="entry name" value="Rhodanese"/>
    <property type="match status" value="2"/>
</dbReference>
<reference evidence="4" key="1">
    <citation type="submission" date="2021-03" db="EMBL/GenBank/DDBJ databases">
        <authorList>
            <person name="Wang G."/>
        </authorList>
    </citation>
    <scope>NUCLEOTIDE SEQUENCE</scope>
    <source>
        <strain evidence="4">KCTC 12899</strain>
    </source>
</reference>
<evidence type="ECO:0000313" key="5">
    <source>
        <dbReference type="Proteomes" id="UP000664417"/>
    </source>
</evidence>
<proteinExistence type="predicted"/>
<name>A0A8J7QDB4_9BACT</name>
<dbReference type="GO" id="GO:0004792">
    <property type="term" value="F:thiosulfate-cyanide sulfurtransferase activity"/>
    <property type="evidence" value="ECO:0007669"/>
    <property type="project" value="TreeGrafter"/>
</dbReference>
<dbReference type="EMBL" id="JAFREP010000001">
    <property type="protein sequence ID" value="MBO1316973.1"/>
    <property type="molecule type" value="Genomic_DNA"/>
</dbReference>
<evidence type="ECO:0000256" key="1">
    <source>
        <dbReference type="ARBA" id="ARBA00022679"/>
    </source>
</evidence>
<evidence type="ECO:0000259" key="3">
    <source>
        <dbReference type="PROSITE" id="PS50206"/>
    </source>
</evidence>
<dbReference type="AlphaFoldDB" id="A0A8J7QDB4"/>
<organism evidence="4 5">
    <name type="scientific">Acanthopleuribacter pedis</name>
    <dbReference type="NCBI Taxonomy" id="442870"/>
    <lineage>
        <taxon>Bacteria</taxon>
        <taxon>Pseudomonadati</taxon>
        <taxon>Acidobacteriota</taxon>
        <taxon>Holophagae</taxon>
        <taxon>Acanthopleuribacterales</taxon>
        <taxon>Acanthopleuribacteraceae</taxon>
        <taxon>Acanthopleuribacter</taxon>
    </lineage>
</organism>
<dbReference type="SMART" id="SM00450">
    <property type="entry name" value="RHOD"/>
    <property type="match status" value="2"/>
</dbReference>
<dbReference type="CDD" id="cd01449">
    <property type="entry name" value="TST_Repeat_2"/>
    <property type="match status" value="1"/>
</dbReference>
<sequence length="284" mass="31401">MTRRTLFQAADFDPDQLDDWLFVDCRFSINNSEQGYRDYLEAHIPGARYAHLDLDLSGAFEAGITGRHPLPKLKELNASLCKLGIHRESKVVAYDDMGGAIAARLWWLLYYLGHEDTYVLDGGWSHWLAAGMPTARGEEPSEEPGNFAGLAQPELVADALDVLAVLEDPKRTLIDARAAKRYLGEEEHIDPIAGHIPGAVNMPFTENLGEDRTFLSPQALRERYATQLAGFDTQDCIVYCGSGVTAAHHVLAMVTAGLCPAKLYVGSWSDWITDPSRPVVPPRH</sequence>
<keyword evidence="5" id="KW-1185">Reference proteome</keyword>
<gene>
    <name evidence="4" type="ORF">J3U88_00775</name>
</gene>
<keyword evidence="2" id="KW-0677">Repeat</keyword>
<dbReference type="CDD" id="cd01448">
    <property type="entry name" value="TST_Repeat_1"/>
    <property type="match status" value="1"/>
</dbReference>
<dbReference type="Proteomes" id="UP000664417">
    <property type="component" value="Unassembled WGS sequence"/>
</dbReference>
<evidence type="ECO:0000313" key="4">
    <source>
        <dbReference type="EMBL" id="MBO1316973.1"/>
    </source>
</evidence>
<feature type="domain" description="Rhodanese" evidence="3">
    <location>
        <begin position="167"/>
        <end position="280"/>
    </location>
</feature>
<dbReference type="InterPro" id="IPR001763">
    <property type="entry name" value="Rhodanese-like_dom"/>
</dbReference>
<dbReference type="RefSeq" id="WP_207856209.1">
    <property type="nucleotide sequence ID" value="NZ_JAFREP010000001.1"/>
</dbReference>
<comment type="caution">
    <text evidence="4">The sequence shown here is derived from an EMBL/GenBank/DDBJ whole genome shotgun (WGS) entry which is preliminary data.</text>
</comment>
<dbReference type="PROSITE" id="PS50206">
    <property type="entry name" value="RHODANESE_3"/>
    <property type="match status" value="2"/>
</dbReference>
<feature type="domain" description="Rhodanese" evidence="3">
    <location>
        <begin position="16"/>
        <end position="136"/>
    </location>
</feature>
<dbReference type="PANTHER" id="PTHR11364:SF27">
    <property type="entry name" value="SULFURTRANSFERASE"/>
    <property type="match status" value="1"/>
</dbReference>
<keyword evidence="1" id="KW-0808">Transferase</keyword>
<dbReference type="SUPFAM" id="SSF52821">
    <property type="entry name" value="Rhodanese/Cell cycle control phosphatase"/>
    <property type="match status" value="2"/>
</dbReference>
<evidence type="ECO:0000256" key="2">
    <source>
        <dbReference type="ARBA" id="ARBA00022737"/>
    </source>
</evidence>
<dbReference type="PANTHER" id="PTHR11364">
    <property type="entry name" value="THIOSULFATE SULFERTANSFERASE"/>
    <property type="match status" value="1"/>
</dbReference>
<protein>
    <submittedName>
        <fullName evidence="4">Sulfurtransferase</fullName>
    </submittedName>
</protein>
<dbReference type="Gene3D" id="3.40.250.10">
    <property type="entry name" value="Rhodanese-like domain"/>
    <property type="match status" value="2"/>
</dbReference>
<dbReference type="InterPro" id="IPR036873">
    <property type="entry name" value="Rhodanese-like_dom_sf"/>
</dbReference>
<dbReference type="InterPro" id="IPR045078">
    <property type="entry name" value="TST/MPST-like"/>
</dbReference>
<accession>A0A8J7QDB4</accession>